<keyword evidence="15" id="KW-1185">Reference proteome</keyword>
<keyword evidence="7 11" id="KW-0093">Biotin biosynthesis</keyword>
<keyword evidence="11" id="KW-0808">Transferase</keyword>
<evidence type="ECO:0000256" key="8">
    <source>
        <dbReference type="ARBA" id="ARBA00023004"/>
    </source>
</evidence>
<comment type="catalytic activity">
    <reaction evidence="10 11">
        <text>(4R,5S)-dethiobiotin + (sulfur carrier)-SH + 2 reduced [2Fe-2S]-[ferredoxin] + 2 S-adenosyl-L-methionine = (sulfur carrier)-H + biotin + 2 5'-deoxyadenosine + 2 L-methionine + 2 oxidized [2Fe-2S]-[ferredoxin]</text>
        <dbReference type="Rhea" id="RHEA:22060"/>
        <dbReference type="Rhea" id="RHEA-COMP:10000"/>
        <dbReference type="Rhea" id="RHEA-COMP:10001"/>
        <dbReference type="Rhea" id="RHEA-COMP:14737"/>
        <dbReference type="Rhea" id="RHEA-COMP:14739"/>
        <dbReference type="ChEBI" id="CHEBI:17319"/>
        <dbReference type="ChEBI" id="CHEBI:29917"/>
        <dbReference type="ChEBI" id="CHEBI:33737"/>
        <dbReference type="ChEBI" id="CHEBI:33738"/>
        <dbReference type="ChEBI" id="CHEBI:57586"/>
        <dbReference type="ChEBI" id="CHEBI:57844"/>
        <dbReference type="ChEBI" id="CHEBI:59789"/>
        <dbReference type="ChEBI" id="CHEBI:64428"/>
        <dbReference type="ChEBI" id="CHEBI:149473"/>
        <dbReference type="EC" id="2.8.1.6"/>
    </reaction>
</comment>
<gene>
    <name evidence="11" type="primary">bioB</name>
    <name evidence="14" type="ORF">GCM10010529_15050</name>
</gene>
<keyword evidence="8 11" id="KW-0408">Iron</keyword>
<evidence type="ECO:0000256" key="7">
    <source>
        <dbReference type="ARBA" id="ARBA00022756"/>
    </source>
</evidence>
<proteinExistence type="inferred from homology"/>
<feature type="compositionally biased region" description="Low complexity" evidence="12">
    <location>
        <begin position="355"/>
        <end position="382"/>
    </location>
</feature>
<evidence type="ECO:0000313" key="15">
    <source>
        <dbReference type="Proteomes" id="UP001500236"/>
    </source>
</evidence>
<dbReference type="SMART" id="SM00876">
    <property type="entry name" value="BATS"/>
    <property type="match status" value="1"/>
</dbReference>
<feature type="region of interest" description="Disordered" evidence="12">
    <location>
        <begin position="355"/>
        <end position="423"/>
    </location>
</feature>
<comment type="pathway">
    <text evidence="1 11">Cofactor biosynthesis; biotin biosynthesis; biotin from 7,8-diaminononanoate: step 2/2.</text>
</comment>
<dbReference type="PROSITE" id="PS51918">
    <property type="entry name" value="RADICAL_SAM"/>
    <property type="match status" value="1"/>
</dbReference>
<dbReference type="EMBL" id="BAAAVT010000008">
    <property type="protein sequence ID" value="GAA3062737.1"/>
    <property type="molecule type" value="Genomic_DNA"/>
</dbReference>
<feature type="binding site" evidence="11">
    <location>
        <position position="94"/>
    </location>
    <ligand>
        <name>[4Fe-4S] cluster</name>
        <dbReference type="ChEBI" id="CHEBI:49883"/>
        <note>4Fe-4S-S-AdoMet</note>
    </ligand>
</feature>
<evidence type="ECO:0000256" key="11">
    <source>
        <dbReference type="HAMAP-Rule" id="MF_01694"/>
    </source>
</evidence>
<dbReference type="InterPro" id="IPR006638">
    <property type="entry name" value="Elp3/MiaA/NifB-like_rSAM"/>
</dbReference>
<accession>A0ABP6LVG1</accession>
<dbReference type="HAMAP" id="MF_01694">
    <property type="entry name" value="BioB"/>
    <property type="match status" value="1"/>
</dbReference>
<dbReference type="PANTHER" id="PTHR22976">
    <property type="entry name" value="BIOTIN SYNTHASE"/>
    <property type="match status" value="1"/>
</dbReference>
<keyword evidence="4 11" id="KW-0949">S-adenosyl-L-methionine</keyword>
<comment type="cofactor">
    <cofactor evidence="11">
        <name>[2Fe-2S] cluster</name>
        <dbReference type="ChEBI" id="CHEBI:190135"/>
    </cofactor>
    <text evidence="11">Binds 1 [2Fe-2S] cluster. The cluster is coordinated with 3 cysteines and 1 arginine.</text>
</comment>
<evidence type="ECO:0000256" key="2">
    <source>
        <dbReference type="ARBA" id="ARBA00012236"/>
    </source>
</evidence>
<evidence type="ECO:0000256" key="3">
    <source>
        <dbReference type="ARBA" id="ARBA00022485"/>
    </source>
</evidence>
<dbReference type="Proteomes" id="UP001500236">
    <property type="component" value="Unassembled WGS sequence"/>
</dbReference>
<keyword evidence="5 11" id="KW-0001">2Fe-2S</keyword>
<evidence type="ECO:0000313" key="14">
    <source>
        <dbReference type="EMBL" id="GAA3062737.1"/>
    </source>
</evidence>
<sequence>MTSLGALWTGTARIEDGDDVTPEAPIAPHMTDPELLADRLLGGGRLTEHECLELLRTPDDATVRLVAAASRLRRQHFGATVKVNYLVSLKTGLCPEDCTYCSQRLGTGAEILKYTWLKPEEAVAQASHGIAAGARRVCLVASGTGPTDRDVDRVGRIVTRLKSDHPDVEVCACLGLLKEGQAERLGSCGVDAYNHNLNTARSHYPEICSTHTYDDRVDTVGRAVDAGLSPCSGLIVGMGESDEQLVEALAALRDLDADSVPVNFLMPFDGTPLEGTWNLTPLACLRILAVARMMCPDKEIRIAAGREMHLRSLQPLALEVANSLFLGDYLTSEGQGAADDLTMIRDAGFTVLGADGSPASPASPAADRSTAPAPRAETARPATSPPPTPSAAPTDSATAPASAPAATPAIRRRGAGTDVAPNA</sequence>
<evidence type="ECO:0000259" key="13">
    <source>
        <dbReference type="PROSITE" id="PS51918"/>
    </source>
</evidence>
<keyword evidence="3 11" id="KW-0004">4Fe-4S</keyword>
<comment type="function">
    <text evidence="11">Catalyzes the conversion of dethiobiotin (DTB) to biotin by the insertion of a sulfur atom into dethiobiotin via a radical-based mechanism.</text>
</comment>
<protein>
    <recommendedName>
        <fullName evidence="2 11">Biotin synthase</fullName>
        <ecNumber evidence="2 11">2.8.1.6</ecNumber>
    </recommendedName>
</protein>
<reference evidence="15" key="1">
    <citation type="journal article" date="2019" name="Int. J. Syst. Evol. Microbiol.">
        <title>The Global Catalogue of Microorganisms (GCM) 10K type strain sequencing project: providing services to taxonomists for standard genome sequencing and annotation.</title>
        <authorList>
            <consortium name="The Broad Institute Genomics Platform"/>
            <consortium name="The Broad Institute Genome Sequencing Center for Infectious Disease"/>
            <person name="Wu L."/>
            <person name="Ma J."/>
        </authorList>
    </citation>
    <scope>NUCLEOTIDE SEQUENCE [LARGE SCALE GENOMIC DNA]</scope>
    <source>
        <strain evidence="15">JCM 14309</strain>
    </source>
</reference>
<dbReference type="Pfam" id="PF06968">
    <property type="entry name" value="BATS"/>
    <property type="match status" value="1"/>
</dbReference>
<feature type="compositionally biased region" description="Low complexity" evidence="12">
    <location>
        <begin position="391"/>
        <end position="409"/>
    </location>
</feature>
<evidence type="ECO:0000256" key="10">
    <source>
        <dbReference type="ARBA" id="ARBA00051157"/>
    </source>
</evidence>
<dbReference type="Gene3D" id="3.20.20.70">
    <property type="entry name" value="Aldolase class I"/>
    <property type="match status" value="1"/>
</dbReference>
<evidence type="ECO:0000256" key="1">
    <source>
        <dbReference type="ARBA" id="ARBA00004942"/>
    </source>
</evidence>
<feature type="binding site" evidence="11">
    <location>
        <position position="231"/>
    </location>
    <ligand>
        <name>[2Fe-2S] cluster</name>
        <dbReference type="ChEBI" id="CHEBI:190135"/>
    </ligand>
</feature>
<comment type="subunit">
    <text evidence="11">Homodimer.</text>
</comment>
<dbReference type="InterPro" id="IPR002684">
    <property type="entry name" value="Biotin_synth/BioAB"/>
</dbReference>
<organism evidence="14 15">
    <name type="scientific">Nesterenkonia aethiopica</name>
    <dbReference type="NCBI Taxonomy" id="269144"/>
    <lineage>
        <taxon>Bacteria</taxon>
        <taxon>Bacillati</taxon>
        <taxon>Actinomycetota</taxon>
        <taxon>Actinomycetes</taxon>
        <taxon>Micrococcales</taxon>
        <taxon>Micrococcaceae</taxon>
        <taxon>Nesterenkonia</taxon>
    </lineage>
</organism>
<feature type="binding site" evidence="11">
    <location>
        <position position="301"/>
    </location>
    <ligand>
        <name>[2Fe-2S] cluster</name>
        <dbReference type="ChEBI" id="CHEBI:190135"/>
    </ligand>
</feature>
<evidence type="ECO:0000256" key="4">
    <source>
        <dbReference type="ARBA" id="ARBA00022691"/>
    </source>
</evidence>
<dbReference type="InterPro" id="IPR007197">
    <property type="entry name" value="rSAM"/>
</dbReference>
<dbReference type="CDD" id="cd01335">
    <property type="entry name" value="Radical_SAM"/>
    <property type="match status" value="1"/>
</dbReference>
<comment type="similarity">
    <text evidence="11">Belongs to the radical SAM superfamily. Biotin synthase family.</text>
</comment>
<evidence type="ECO:0000256" key="12">
    <source>
        <dbReference type="SAM" id="MobiDB-lite"/>
    </source>
</evidence>
<dbReference type="InterPro" id="IPR013785">
    <property type="entry name" value="Aldolase_TIM"/>
</dbReference>
<feature type="binding site" evidence="11">
    <location>
        <position position="98"/>
    </location>
    <ligand>
        <name>[4Fe-4S] cluster</name>
        <dbReference type="ChEBI" id="CHEBI:49883"/>
        <note>4Fe-4S-S-AdoMet</note>
    </ligand>
</feature>
<feature type="binding site" evidence="11">
    <location>
        <position position="101"/>
    </location>
    <ligand>
        <name>[4Fe-4S] cluster</name>
        <dbReference type="ChEBI" id="CHEBI:49883"/>
        <note>4Fe-4S-S-AdoMet</note>
    </ligand>
</feature>
<dbReference type="NCBIfam" id="TIGR00433">
    <property type="entry name" value="bioB"/>
    <property type="match status" value="1"/>
</dbReference>
<dbReference type="SMART" id="SM00729">
    <property type="entry name" value="Elp3"/>
    <property type="match status" value="1"/>
</dbReference>
<dbReference type="SFLD" id="SFLDG01278">
    <property type="entry name" value="biotin_synthase_like"/>
    <property type="match status" value="1"/>
</dbReference>
<dbReference type="SUPFAM" id="SSF102114">
    <property type="entry name" value="Radical SAM enzymes"/>
    <property type="match status" value="1"/>
</dbReference>
<dbReference type="Pfam" id="PF04055">
    <property type="entry name" value="Radical_SAM"/>
    <property type="match status" value="1"/>
</dbReference>
<dbReference type="PANTHER" id="PTHR22976:SF2">
    <property type="entry name" value="BIOTIN SYNTHASE, MITOCHONDRIAL"/>
    <property type="match status" value="1"/>
</dbReference>
<name>A0ABP6LVG1_9MICC</name>
<keyword evidence="6 11" id="KW-0479">Metal-binding</keyword>
<dbReference type="SFLD" id="SFLDG01060">
    <property type="entry name" value="BATS_domain_containing"/>
    <property type="match status" value="1"/>
</dbReference>
<dbReference type="EC" id="2.8.1.6" evidence="2 11"/>
<feature type="binding site" evidence="11">
    <location>
        <position position="171"/>
    </location>
    <ligand>
        <name>[2Fe-2S] cluster</name>
        <dbReference type="ChEBI" id="CHEBI:190135"/>
    </ligand>
</feature>
<feature type="binding site" evidence="11">
    <location>
        <position position="138"/>
    </location>
    <ligand>
        <name>[2Fe-2S] cluster</name>
        <dbReference type="ChEBI" id="CHEBI:190135"/>
    </ligand>
</feature>
<dbReference type="InterPro" id="IPR058240">
    <property type="entry name" value="rSAM_sf"/>
</dbReference>
<comment type="cofactor">
    <cofactor evidence="11">
        <name>[4Fe-4S] cluster</name>
        <dbReference type="ChEBI" id="CHEBI:49883"/>
    </cofactor>
    <text evidence="11">Binds 1 [4Fe-4S] cluster. The cluster is coordinated with 3 cysteines and an exchangeable S-adenosyl-L-methionine.</text>
</comment>
<dbReference type="InterPro" id="IPR010722">
    <property type="entry name" value="BATS_dom"/>
</dbReference>
<comment type="caution">
    <text evidence="14">The sequence shown here is derived from an EMBL/GenBank/DDBJ whole genome shotgun (WGS) entry which is preliminary data.</text>
</comment>
<dbReference type="SFLD" id="SFLDS00029">
    <property type="entry name" value="Radical_SAM"/>
    <property type="match status" value="1"/>
</dbReference>
<evidence type="ECO:0000256" key="5">
    <source>
        <dbReference type="ARBA" id="ARBA00022714"/>
    </source>
</evidence>
<evidence type="ECO:0000256" key="6">
    <source>
        <dbReference type="ARBA" id="ARBA00022723"/>
    </source>
</evidence>
<keyword evidence="9 11" id="KW-0411">Iron-sulfur</keyword>
<feature type="domain" description="Radical SAM core" evidence="13">
    <location>
        <begin position="79"/>
        <end position="303"/>
    </location>
</feature>
<evidence type="ECO:0000256" key="9">
    <source>
        <dbReference type="ARBA" id="ARBA00023014"/>
    </source>
</evidence>